<evidence type="ECO:0000256" key="6">
    <source>
        <dbReference type="ARBA" id="ARBA00022692"/>
    </source>
</evidence>
<dbReference type="RefSeq" id="WP_096458299.1">
    <property type="nucleotide sequence ID" value="NZ_AP014936.1"/>
</dbReference>
<keyword evidence="6 11" id="KW-0812">Transmembrane</keyword>
<feature type="transmembrane region" description="Helical" evidence="11">
    <location>
        <begin position="45"/>
        <end position="66"/>
    </location>
</feature>
<dbReference type="Pfam" id="PF07219">
    <property type="entry name" value="HemY_N"/>
    <property type="match status" value="1"/>
</dbReference>
<dbReference type="EMBL" id="AP014936">
    <property type="protein sequence ID" value="BAU47080.1"/>
    <property type="molecule type" value="Genomic_DNA"/>
</dbReference>
<dbReference type="GO" id="GO:0006779">
    <property type="term" value="P:porphyrin-containing compound biosynthetic process"/>
    <property type="evidence" value="ECO:0007669"/>
    <property type="project" value="UniProtKB-KW"/>
</dbReference>
<evidence type="ECO:0000256" key="10">
    <source>
        <dbReference type="PROSITE-ProRule" id="PRU00339"/>
    </source>
</evidence>
<evidence type="ECO:0000256" key="4">
    <source>
        <dbReference type="ARBA" id="ARBA00022475"/>
    </source>
</evidence>
<dbReference type="PROSITE" id="PS50005">
    <property type="entry name" value="TPR"/>
    <property type="match status" value="1"/>
</dbReference>
<dbReference type="InterPro" id="IPR019734">
    <property type="entry name" value="TPR_rpt"/>
</dbReference>
<dbReference type="SUPFAM" id="SSF48452">
    <property type="entry name" value="TPR-like"/>
    <property type="match status" value="1"/>
</dbReference>
<comment type="subcellular location">
    <subcellularLocation>
        <location evidence="2">Cell inner membrane</location>
        <topology evidence="2">Multi-pass membrane protein</topology>
    </subcellularLocation>
</comment>
<dbReference type="InterPro" id="IPR010817">
    <property type="entry name" value="HemY_N"/>
</dbReference>
<evidence type="ECO:0000256" key="2">
    <source>
        <dbReference type="ARBA" id="ARBA00004429"/>
    </source>
</evidence>
<evidence type="ECO:0000256" key="7">
    <source>
        <dbReference type="ARBA" id="ARBA00022989"/>
    </source>
</evidence>
<accession>A0A1B4V0U2</accession>
<reference evidence="13 14" key="1">
    <citation type="submission" date="2015-08" db="EMBL/GenBank/DDBJ databases">
        <title>Complete genome sequence of Sulfurifustis variabilis.</title>
        <authorList>
            <person name="Miura A."/>
            <person name="Kojima H."/>
            <person name="Fukui M."/>
        </authorList>
    </citation>
    <scope>NUCLEOTIDE SEQUENCE [LARGE SCALE GENOMIC DNA]</scope>
    <source>
        <strain evidence="14">skN76</strain>
    </source>
</reference>
<dbReference type="UniPathway" id="UPA00252"/>
<keyword evidence="5" id="KW-0997">Cell inner membrane</keyword>
<dbReference type="AlphaFoldDB" id="A0A1B4V0U2"/>
<evidence type="ECO:0000256" key="5">
    <source>
        <dbReference type="ARBA" id="ARBA00022519"/>
    </source>
</evidence>
<dbReference type="OrthoDB" id="7053339at2"/>
<evidence type="ECO:0000313" key="13">
    <source>
        <dbReference type="EMBL" id="BAU47080.1"/>
    </source>
</evidence>
<keyword evidence="14" id="KW-1185">Reference proteome</keyword>
<evidence type="ECO:0000256" key="8">
    <source>
        <dbReference type="ARBA" id="ARBA00023136"/>
    </source>
</evidence>
<sequence length="414" mass="46555">MRIVVVVIGALLVAVLATLYATEHPGYVLIARPPWSIEMSLTVFLLLFVAGAVLLFLALYLLVRLLRIPRDVSRWRDRRSARQARQSLTQGLVRLAEGNWAESEAQFLASMRHAEVPLLSYLGAACANQGHGNIEKRDEYLAGAHRAAPQHHLAIGMTQANLQYIAHQSEQALATLTELRNVAPRHKQVLKLLAQLYLELRDWTNLADLAPELRKQGVMTPKEIDALELRAHRELLVLTLPSGSLEVLKKAWNAVPKQLRRHPALIAIYARQLISQNEMGCAEALLRPAIEQEWDEALVELYGHVRTDTPAEQLETAESWLGPHPDDPKLMLTLGRLAIYNRLDQKARGYLERCLSLRGPVEAYRELGALLERLGEKDRALACYRRGLELYGEELRLPVVPSGAGFVPRQRAVR</sequence>
<feature type="repeat" description="TPR" evidence="10">
    <location>
        <begin position="361"/>
        <end position="394"/>
    </location>
</feature>
<feature type="domain" description="HemY N-terminal" evidence="12">
    <location>
        <begin position="26"/>
        <end position="131"/>
    </location>
</feature>
<proteinExistence type="predicted"/>
<dbReference type="NCBIfam" id="TIGR00540">
    <property type="entry name" value="TPR_hemY_coli"/>
    <property type="match status" value="1"/>
</dbReference>
<protein>
    <submittedName>
        <fullName evidence="13">Heme biosynthesis protein HemY</fullName>
    </submittedName>
</protein>
<dbReference type="Proteomes" id="UP000218899">
    <property type="component" value="Chromosome"/>
</dbReference>
<keyword evidence="8 11" id="KW-0472">Membrane</keyword>
<dbReference type="SMART" id="SM00028">
    <property type="entry name" value="TPR"/>
    <property type="match status" value="1"/>
</dbReference>
<keyword evidence="4" id="KW-1003">Cell membrane</keyword>
<evidence type="ECO:0000256" key="1">
    <source>
        <dbReference type="ARBA" id="ARBA00002962"/>
    </source>
</evidence>
<evidence type="ECO:0000313" key="14">
    <source>
        <dbReference type="Proteomes" id="UP000218899"/>
    </source>
</evidence>
<dbReference type="InterPro" id="IPR005254">
    <property type="entry name" value="Heme_biosyn_assoc_TPR_pro"/>
</dbReference>
<evidence type="ECO:0000256" key="9">
    <source>
        <dbReference type="ARBA" id="ARBA00023244"/>
    </source>
</evidence>
<evidence type="ECO:0000256" key="11">
    <source>
        <dbReference type="SAM" id="Phobius"/>
    </source>
</evidence>
<evidence type="ECO:0000256" key="3">
    <source>
        <dbReference type="ARBA" id="ARBA00004744"/>
    </source>
</evidence>
<comment type="pathway">
    <text evidence="3">Porphyrin-containing compound metabolism; protoheme biosynthesis.</text>
</comment>
<dbReference type="KEGG" id="sva:SVA_0499"/>
<evidence type="ECO:0000259" key="12">
    <source>
        <dbReference type="Pfam" id="PF07219"/>
    </source>
</evidence>
<keyword evidence="9" id="KW-0627">Porphyrin biosynthesis</keyword>
<dbReference type="InterPro" id="IPR011990">
    <property type="entry name" value="TPR-like_helical_dom_sf"/>
</dbReference>
<keyword evidence="10" id="KW-0802">TPR repeat</keyword>
<dbReference type="GO" id="GO:0005886">
    <property type="term" value="C:plasma membrane"/>
    <property type="evidence" value="ECO:0007669"/>
    <property type="project" value="UniProtKB-SubCell"/>
</dbReference>
<dbReference type="GO" id="GO:0042168">
    <property type="term" value="P:heme metabolic process"/>
    <property type="evidence" value="ECO:0007669"/>
    <property type="project" value="InterPro"/>
</dbReference>
<comment type="function">
    <text evidence="1">Involved in a late step of protoheme IX synthesis.</text>
</comment>
<organism evidence="13 14">
    <name type="scientific">Sulfurifustis variabilis</name>
    <dbReference type="NCBI Taxonomy" id="1675686"/>
    <lineage>
        <taxon>Bacteria</taxon>
        <taxon>Pseudomonadati</taxon>
        <taxon>Pseudomonadota</taxon>
        <taxon>Gammaproteobacteria</taxon>
        <taxon>Acidiferrobacterales</taxon>
        <taxon>Acidiferrobacteraceae</taxon>
        <taxon>Sulfurifustis</taxon>
    </lineage>
</organism>
<dbReference type="Gene3D" id="1.25.40.10">
    <property type="entry name" value="Tetratricopeptide repeat domain"/>
    <property type="match status" value="1"/>
</dbReference>
<keyword evidence="7 11" id="KW-1133">Transmembrane helix</keyword>
<gene>
    <name evidence="13" type="ORF">SVA_0499</name>
</gene>
<name>A0A1B4V0U2_9GAMM</name>